<dbReference type="SUPFAM" id="SSF75005">
    <property type="entry name" value="Arabinanase/levansucrase/invertase"/>
    <property type="match status" value="1"/>
</dbReference>
<evidence type="ECO:0000256" key="2">
    <source>
        <dbReference type="ARBA" id="ARBA00022729"/>
    </source>
</evidence>
<keyword evidence="4 7" id="KW-0326">Glycosidase</keyword>
<gene>
    <name evidence="10" type="ORF">FPZ54_13675</name>
</gene>
<sequence>MRMDPMEWKIMPCTALLLALAPQTSAQEQAPAATFANPLLPSGPDPWVISHDGVYYYTHTLGNRIQLWRTSDMAELARAKKRVVWTPPKTGANAHSIWAPELHRIGGKWYIYYSATAAGHKDDRHRAVFVLENDAANPFTGKWVDRGRVNTQRAGIDGTVFDQGGTLYFAYSPYIGSVSGIALARMTNPWTLTGEETVIARPDKRWEDRGGRRILEGPQFLKGPDGRIFMTYSAGACWSDDYALGLLEAKPGASLLDAASWTKHPQPVLTKGNGIYATGHNGFFKSPDGREDWIVYHANSGPGMGCTAKRAPHMQRIVWNAAGEPDFGAPTPPTMRLAKPSAIPAPE</sequence>
<dbReference type="GO" id="GO:0004553">
    <property type="term" value="F:hydrolase activity, hydrolyzing O-glycosyl compounds"/>
    <property type="evidence" value="ECO:0007669"/>
    <property type="project" value="InterPro"/>
</dbReference>
<comment type="similarity">
    <text evidence="1 7">Belongs to the glycosyl hydrolase 43 family.</text>
</comment>
<feature type="site" description="Important for catalytic activity, responsible for pKa modulation of the active site Glu and correct orientation of both the proton donor and substrate" evidence="6">
    <location>
        <position position="157"/>
    </location>
</feature>
<evidence type="ECO:0000256" key="3">
    <source>
        <dbReference type="ARBA" id="ARBA00022801"/>
    </source>
</evidence>
<evidence type="ECO:0000256" key="9">
    <source>
        <dbReference type="SAM" id="SignalP"/>
    </source>
</evidence>
<keyword evidence="11" id="KW-1185">Reference proteome</keyword>
<dbReference type="Pfam" id="PF04616">
    <property type="entry name" value="Glyco_hydro_43"/>
    <property type="match status" value="1"/>
</dbReference>
<keyword evidence="2 9" id="KW-0732">Signal</keyword>
<evidence type="ECO:0000256" key="5">
    <source>
        <dbReference type="PIRSR" id="PIRSR606710-1"/>
    </source>
</evidence>
<evidence type="ECO:0000256" key="8">
    <source>
        <dbReference type="SAM" id="MobiDB-lite"/>
    </source>
</evidence>
<dbReference type="CDD" id="cd18820">
    <property type="entry name" value="GH43_LbAraf43-like"/>
    <property type="match status" value="1"/>
</dbReference>
<dbReference type="Gene3D" id="2.115.10.20">
    <property type="entry name" value="Glycosyl hydrolase domain, family 43"/>
    <property type="match status" value="1"/>
</dbReference>
<keyword evidence="3 7" id="KW-0378">Hydrolase</keyword>
<feature type="active site" description="Proton donor" evidence="5">
    <location>
        <position position="216"/>
    </location>
</feature>
<proteinExistence type="inferred from homology"/>
<feature type="active site" description="Proton acceptor" evidence="5">
    <location>
        <position position="45"/>
    </location>
</feature>
<evidence type="ECO:0000313" key="11">
    <source>
        <dbReference type="Proteomes" id="UP000318055"/>
    </source>
</evidence>
<dbReference type="InterPro" id="IPR006710">
    <property type="entry name" value="Glyco_hydro_43"/>
</dbReference>
<evidence type="ECO:0000256" key="4">
    <source>
        <dbReference type="ARBA" id="ARBA00023295"/>
    </source>
</evidence>
<dbReference type="GO" id="GO:0005975">
    <property type="term" value="P:carbohydrate metabolic process"/>
    <property type="evidence" value="ECO:0007669"/>
    <property type="project" value="InterPro"/>
</dbReference>
<organism evidence="10 11">
    <name type="scientific">Sphingomonas suaedae</name>
    <dbReference type="NCBI Taxonomy" id="2599297"/>
    <lineage>
        <taxon>Bacteria</taxon>
        <taxon>Pseudomonadati</taxon>
        <taxon>Pseudomonadota</taxon>
        <taxon>Alphaproteobacteria</taxon>
        <taxon>Sphingomonadales</taxon>
        <taxon>Sphingomonadaceae</taxon>
        <taxon>Sphingomonas</taxon>
    </lineage>
</organism>
<evidence type="ECO:0000256" key="6">
    <source>
        <dbReference type="PIRSR" id="PIRSR606710-2"/>
    </source>
</evidence>
<dbReference type="KEGG" id="ssua:FPZ54_13675"/>
<feature type="region of interest" description="Disordered" evidence="8">
    <location>
        <begin position="328"/>
        <end position="347"/>
    </location>
</feature>
<protein>
    <submittedName>
        <fullName evidence="10">Family 43 glycosylhydrolase</fullName>
    </submittedName>
</protein>
<accession>A0A518RHR0</accession>
<evidence type="ECO:0000313" key="10">
    <source>
        <dbReference type="EMBL" id="QDX26949.1"/>
    </source>
</evidence>
<feature type="signal peptide" evidence="9">
    <location>
        <begin position="1"/>
        <end position="26"/>
    </location>
</feature>
<dbReference type="OrthoDB" id="177947at2"/>
<reference evidence="10 11" key="1">
    <citation type="submission" date="2019-07" db="EMBL/GenBank/DDBJ databases">
        <title>Sphingomonas alkalisoli sp. nov., isolated from rhizosphere soil of Suaedae salsa.</title>
        <authorList>
            <person name="Zhang H."/>
            <person name="Xu L."/>
            <person name="Zhang J.-X."/>
            <person name="Sun J.-Q."/>
        </authorList>
    </citation>
    <scope>NUCLEOTIDE SEQUENCE [LARGE SCALE GENOMIC DNA]</scope>
    <source>
        <strain evidence="10 11">XS-10</strain>
    </source>
</reference>
<dbReference type="InterPro" id="IPR023296">
    <property type="entry name" value="Glyco_hydro_beta-prop_sf"/>
</dbReference>
<dbReference type="Proteomes" id="UP000318055">
    <property type="component" value="Chromosome"/>
</dbReference>
<dbReference type="EMBL" id="CP042239">
    <property type="protein sequence ID" value="QDX26949.1"/>
    <property type="molecule type" value="Genomic_DNA"/>
</dbReference>
<name>A0A518RHR0_9SPHN</name>
<feature type="chain" id="PRO_5022128124" evidence="9">
    <location>
        <begin position="27"/>
        <end position="347"/>
    </location>
</feature>
<dbReference type="PANTHER" id="PTHR43817">
    <property type="entry name" value="GLYCOSYL HYDROLASE"/>
    <property type="match status" value="1"/>
</dbReference>
<evidence type="ECO:0000256" key="7">
    <source>
        <dbReference type="RuleBase" id="RU361187"/>
    </source>
</evidence>
<evidence type="ECO:0000256" key="1">
    <source>
        <dbReference type="ARBA" id="ARBA00009865"/>
    </source>
</evidence>
<dbReference type="PANTHER" id="PTHR43817:SF1">
    <property type="entry name" value="HYDROLASE, FAMILY 43, PUTATIVE (AFU_ORTHOLOGUE AFUA_3G01660)-RELATED"/>
    <property type="match status" value="1"/>
</dbReference>
<dbReference type="AlphaFoldDB" id="A0A518RHR0"/>